<keyword evidence="5" id="KW-1185">Reference proteome</keyword>
<comment type="similarity">
    <text evidence="1">Belongs to the 4-hydroxybenzoyl-CoA thioesterase family.</text>
</comment>
<dbReference type="InterPro" id="IPR006684">
    <property type="entry name" value="YbgC/YbaW"/>
</dbReference>
<evidence type="ECO:0000259" key="3">
    <source>
        <dbReference type="Pfam" id="PF03061"/>
    </source>
</evidence>
<protein>
    <submittedName>
        <fullName evidence="4">Acyl-CoA thioesterase</fullName>
        <ecNumber evidence="4">3.1.2.-</ecNumber>
    </submittedName>
</protein>
<evidence type="ECO:0000313" key="5">
    <source>
        <dbReference type="Proteomes" id="UP001597493"/>
    </source>
</evidence>
<dbReference type="InterPro" id="IPR006683">
    <property type="entry name" value="Thioestr_dom"/>
</dbReference>
<dbReference type="InterPro" id="IPR029069">
    <property type="entry name" value="HotDog_dom_sf"/>
</dbReference>
<dbReference type="InterPro" id="IPR050563">
    <property type="entry name" value="4-hydroxybenzoyl-CoA_TE"/>
</dbReference>
<accession>A0ABW5QRY4</accession>
<dbReference type="EC" id="3.1.2.-" evidence="4"/>
<dbReference type="GO" id="GO:0016787">
    <property type="term" value="F:hydrolase activity"/>
    <property type="evidence" value="ECO:0007669"/>
    <property type="project" value="UniProtKB-KW"/>
</dbReference>
<dbReference type="PIRSF" id="PIRSF003230">
    <property type="entry name" value="YbgC"/>
    <property type="match status" value="1"/>
</dbReference>
<gene>
    <name evidence="4" type="ORF">ACFSW5_01375</name>
</gene>
<dbReference type="EMBL" id="JBHUMY010000001">
    <property type="protein sequence ID" value="MFD2658910.1"/>
    <property type="molecule type" value="Genomic_DNA"/>
</dbReference>
<evidence type="ECO:0000313" key="4">
    <source>
        <dbReference type="EMBL" id="MFD2658910.1"/>
    </source>
</evidence>
<evidence type="ECO:0000256" key="1">
    <source>
        <dbReference type="ARBA" id="ARBA00005953"/>
    </source>
</evidence>
<comment type="caution">
    <text evidence="4">The sequence shown here is derived from an EMBL/GenBank/DDBJ whole genome shotgun (WGS) entry which is preliminary data.</text>
</comment>
<dbReference type="RefSeq" id="WP_379268907.1">
    <property type="nucleotide sequence ID" value="NZ_JBHUGT010000050.1"/>
</dbReference>
<organism evidence="4 5">
    <name type="scientific">Paenibacillus thailandensis</name>
    <dbReference type="NCBI Taxonomy" id="393250"/>
    <lineage>
        <taxon>Bacteria</taxon>
        <taxon>Bacillati</taxon>
        <taxon>Bacillota</taxon>
        <taxon>Bacilli</taxon>
        <taxon>Bacillales</taxon>
        <taxon>Paenibacillaceae</taxon>
        <taxon>Paenibacillus</taxon>
    </lineage>
</organism>
<sequence>MTERYSRWHAHPLRVRYQETDQMAVVFHTNYLNWFEIGRTELIRSLGIEYKAIEREGLLLPVIDLDCAFEAPARYDDTVLVFTRVASCSKIRISFQNEVRRVEAPEWKSGTWEPGDELPGERLVYGGTRHAWVTKEMQPARLDKRMPALYDLLINLLKQDA</sequence>
<evidence type="ECO:0000256" key="2">
    <source>
        <dbReference type="ARBA" id="ARBA00022801"/>
    </source>
</evidence>
<proteinExistence type="inferred from homology"/>
<dbReference type="Gene3D" id="3.10.129.10">
    <property type="entry name" value="Hotdog Thioesterase"/>
    <property type="match status" value="1"/>
</dbReference>
<dbReference type="SUPFAM" id="SSF54637">
    <property type="entry name" value="Thioesterase/thiol ester dehydrase-isomerase"/>
    <property type="match status" value="1"/>
</dbReference>
<dbReference type="PANTHER" id="PTHR31793">
    <property type="entry name" value="4-HYDROXYBENZOYL-COA THIOESTERASE FAMILY MEMBER"/>
    <property type="match status" value="1"/>
</dbReference>
<feature type="domain" description="Thioesterase" evidence="3">
    <location>
        <begin position="25"/>
        <end position="102"/>
    </location>
</feature>
<dbReference type="PANTHER" id="PTHR31793:SF27">
    <property type="entry name" value="NOVEL THIOESTERASE SUPERFAMILY DOMAIN AND SAPOSIN A-TYPE DOMAIN CONTAINING PROTEIN (0610012H03RIK)"/>
    <property type="match status" value="1"/>
</dbReference>
<dbReference type="NCBIfam" id="TIGR00051">
    <property type="entry name" value="YbgC/FadM family acyl-CoA thioesterase"/>
    <property type="match status" value="1"/>
</dbReference>
<dbReference type="CDD" id="cd00586">
    <property type="entry name" value="4HBT"/>
    <property type="match status" value="1"/>
</dbReference>
<dbReference type="Pfam" id="PF03061">
    <property type="entry name" value="4HBT"/>
    <property type="match status" value="1"/>
</dbReference>
<name>A0ABW5QRY4_9BACL</name>
<keyword evidence="2 4" id="KW-0378">Hydrolase</keyword>
<dbReference type="Proteomes" id="UP001597493">
    <property type="component" value="Unassembled WGS sequence"/>
</dbReference>
<reference evidence="5" key="1">
    <citation type="journal article" date="2019" name="Int. J. Syst. Evol. Microbiol.">
        <title>The Global Catalogue of Microorganisms (GCM) 10K type strain sequencing project: providing services to taxonomists for standard genome sequencing and annotation.</title>
        <authorList>
            <consortium name="The Broad Institute Genomics Platform"/>
            <consortium name="The Broad Institute Genome Sequencing Center for Infectious Disease"/>
            <person name="Wu L."/>
            <person name="Ma J."/>
        </authorList>
    </citation>
    <scope>NUCLEOTIDE SEQUENCE [LARGE SCALE GENOMIC DNA]</scope>
    <source>
        <strain evidence="5">TISTR 1827</strain>
    </source>
</reference>